<protein>
    <recommendedName>
        <fullName evidence="6">Phosphate transporter</fullName>
    </recommendedName>
</protein>
<evidence type="ECO:0000256" key="3">
    <source>
        <dbReference type="ARBA" id="ARBA00022692"/>
    </source>
</evidence>
<feature type="transmembrane region" description="Helical" evidence="6">
    <location>
        <begin position="139"/>
        <end position="157"/>
    </location>
</feature>
<sequence>METAALIVVLVIVLALFFDFTNGFHDTANAMATPIATGALKPKVAVLLAAGLNLVGAFLSTEVAATVSGGIVREDPSTAHMFPALIFAGLIGAITWNMLTWLLGLPSSSSHALFGGLIGATLVGIGIGGINFGVVLSKVVLPALISPVTAGLIAYLATKLAYLITRRYDGKPDGRDGFRWGQIFTSSLVALAHGTNDAQKTMGVITLALISVGWQAQGDHRPHIYVIVACALTIALGTYLGGWRIIRTLGKGLTDVKPAQGFAAETSTAATILASSALGFALSTTQVASGSVIGSGLGRRGSSVRWRTAGRIAIGWVLTLPAAAVVGGIAALIVRIGSGWGVLVDVLLALGIIVGLFLRSRRNAVTANNAFSEVAASGRAVDVPDAPPLTPRQERVQRAQERVKAKAKKGER</sequence>
<keyword evidence="9" id="KW-1185">Reference proteome</keyword>
<feature type="transmembrane region" description="Helical" evidence="6">
    <location>
        <begin position="223"/>
        <end position="242"/>
    </location>
</feature>
<keyword evidence="5 6" id="KW-0472">Membrane</keyword>
<dbReference type="Pfam" id="PF01384">
    <property type="entry name" value="PHO4"/>
    <property type="match status" value="1"/>
</dbReference>
<evidence type="ECO:0000256" key="4">
    <source>
        <dbReference type="ARBA" id="ARBA00022989"/>
    </source>
</evidence>
<feature type="transmembrane region" description="Helical" evidence="6">
    <location>
        <begin position="84"/>
        <end position="105"/>
    </location>
</feature>
<feature type="transmembrane region" description="Helical" evidence="6">
    <location>
        <begin position="340"/>
        <end position="358"/>
    </location>
</feature>
<proteinExistence type="inferred from homology"/>
<gene>
    <name evidence="8" type="ORF">RBR11_00515</name>
</gene>
<dbReference type="InterPro" id="IPR001204">
    <property type="entry name" value="Phos_transporter"/>
</dbReference>
<keyword evidence="2 6" id="KW-0813">Transport</keyword>
<accession>A0ABU0XBB3</accession>
<evidence type="ECO:0000256" key="6">
    <source>
        <dbReference type="RuleBase" id="RU363058"/>
    </source>
</evidence>
<feature type="transmembrane region" description="Helical" evidence="6">
    <location>
        <begin position="48"/>
        <end position="72"/>
    </location>
</feature>
<feature type="transmembrane region" description="Helical" evidence="6">
    <location>
        <begin position="111"/>
        <end position="132"/>
    </location>
</feature>
<dbReference type="PANTHER" id="PTHR11101:SF54">
    <property type="entry name" value="LOW-AFFINITY INORGANIC PHOSPHATE TRANSPORTER-RELATED"/>
    <property type="match status" value="1"/>
</dbReference>
<reference evidence="8 9" key="1">
    <citation type="submission" date="2023-08" db="EMBL/GenBank/DDBJ databases">
        <title>Microbacterium sp. nov., isolated from a waste landfill.</title>
        <authorList>
            <person name="Wen W."/>
        </authorList>
    </citation>
    <scope>NUCLEOTIDE SEQUENCE [LARGE SCALE GENOMIC DNA]</scope>
    <source>
        <strain evidence="8 9">ASV81</strain>
    </source>
</reference>
<dbReference type="RefSeq" id="WP_308487335.1">
    <property type="nucleotide sequence ID" value="NZ_JAVFCB010000001.1"/>
</dbReference>
<dbReference type="PANTHER" id="PTHR11101">
    <property type="entry name" value="PHOSPHATE TRANSPORTER"/>
    <property type="match status" value="1"/>
</dbReference>
<keyword evidence="6" id="KW-0592">Phosphate transport</keyword>
<evidence type="ECO:0000256" key="7">
    <source>
        <dbReference type="SAM" id="MobiDB-lite"/>
    </source>
</evidence>
<evidence type="ECO:0000256" key="2">
    <source>
        <dbReference type="ARBA" id="ARBA00022448"/>
    </source>
</evidence>
<evidence type="ECO:0000313" key="8">
    <source>
        <dbReference type="EMBL" id="MDQ4212395.1"/>
    </source>
</evidence>
<dbReference type="EMBL" id="JAVFCB010000001">
    <property type="protein sequence ID" value="MDQ4212395.1"/>
    <property type="molecule type" value="Genomic_DNA"/>
</dbReference>
<organism evidence="8 9">
    <name type="scientific">Microbacterium capsulatum</name>
    <dbReference type="NCBI Taxonomy" id="3041921"/>
    <lineage>
        <taxon>Bacteria</taxon>
        <taxon>Bacillati</taxon>
        <taxon>Actinomycetota</taxon>
        <taxon>Actinomycetes</taxon>
        <taxon>Micrococcales</taxon>
        <taxon>Microbacteriaceae</taxon>
        <taxon>Microbacterium</taxon>
    </lineage>
</organism>
<feature type="transmembrane region" description="Helical" evidence="6">
    <location>
        <begin position="312"/>
        <end position="334"/>
    </location>
</feature>
<keyword evidence="3 6" id="KW-0812">Transmembrane</keyword>
<comment type="similarity">
    <text evidence="6">Belongs to the inorganic phosphate transporter (PiT) (TC 2.A.20) family.</text>
</comment>
<feature type="region of interest" description="Disordered" evidence="7">
    <location>
        <begin position="382"/>
        <end position="412"/>
    </location>
</feature>
<keyword evidence="4 6" id="KW-1133">Transmembrane helix</keyword>
<evidence type="ECO:0000256" key="1">
    <source>
        <dbReference type="ARBA" id="ARBA00004141"/>
    </source>
</evidence>
<feature type="compositionally biased region" description="Basic and acidic residues" evidence="7">
    <location>
        <begin position="392"/>
        <end position="412"/>
    </location>
</feature>
<name>A0ABU0XBB3_9MICO</name>
<comment type="subcellular location">
    <subcellularLocation>
        <location evidence="1 6">Membrane</location>
        <topology evidence="1 6">Multi-pass membrane protein</topology>
    </subcellularLocation>
</comment>
<dbReference type="Proteomes" id="UP001230289">
    <property type="component" value="Unassembled WGS sequence"/>
</dbReference>
<comment type="caution">
    <text evidence="8">The sequence shown here is derived from an EMBL/GenBank/DDBJ whole genome shotgun (WGS) entry which is preliminary data.</text>
</comment>
<evidence type="ECO:0000313" key="9">
    <source>
        <dbReference type="Proteomes" id="UP001230289"/>
    </source>
</evidence>
<evidence type="ECO:0000256" key="5">
    <source>
        <dbReference type="ARBA" id="ARBA00023136"/>
    </source>
</evidence>